<gene>
    <name evidence="2" type="ORF">OUZ56_000716</name>
</gene>
<sequence length="82" mass="8996">MHTLPMIEKTAKRNNRENCGGVDESLNVRSNGGRERGTNKFSTTDGNATPSGSNANESFDMRGMYTANPLELALRHSLVKKI</sequence>
<evidence type="ECO:0000313" key="2">
    <source>
        <dbReference type="EMBL" id="KAK4018671.1"/>
    </source>
</evidence>
<keyword evidence="3" id="KW-1185">Reference proteome</keyword>
<feature type="region of interest" description="Disordered" evidence="1">
    <location>
        <begin position="1"/>
        <end position="60"/>
    </location>
</feature>
<name>A0ABR0A0Q3_9CRUS</name>
<feature type="compositionally biased region" description="Polar residues" evidence="1">
    <location>
        <begin position="39"/>
        <end position="57"/>
    </location>
</feature>
<dbReference type="Proteomes" id="UP001234178">
    <property type="component" value="Unassembled WGS sequence"/>
</dbReference>
<accession>A0ABR0A0Q3</accession>
<dbReference type="EMBL" id="JAOYFB010000036">
    <property type="protein sequence ID" value="KAK4018671.1"/>
    <property type="molecule type" value="Genomic_DNA"/>
</dbReference>
<comment type="caution">
    <text evidence="2">The sequence shown here is derived from an EMBL/GenBank/DDBJ whole genome shotgun (WGS) entry which is preliminary data.</text>
</comment>
<protein>
    <submittedName>
        <fullName evidence="2">Uncharacterized protein</fullName>
    </submittedName>
</protein>
<reference evidence="2 3" key="1">
    <citation type="journal article" date="2023" name="Nucleic Acids Res.">
        <title>The hologenome of Daphnia magna reveals possible DNA methylation and microbiome-mediated evolution of the host genome.</title>
        <authorList>
            <person name="Chaturvedi A."/>
            <person name="Li X."/>
            <person name="Dhandapani V."/>
            <person name="Marshall H."/>
            <person name="Kissane S."/>
            <person name="Cuenca-Cambronero M."/>
            <person name="Asole G."/>
            <person name="Calvet F."/>
            <person name="Ruiz-Romero M."/>
            <person name="Marangio P."/>
            <person name="Guigo R."/>
            <person name="Rago D."/>
            <person name="Mirbahai L."/>
            <person name="Eastwood N."/>
            <person name="Colbourne J.K."/>
            <person name="Zhou J."/>
            <person name="Mallon E."/>
            <person name="Orsini L."/>
        </authorList>
    </citation>
    <scope>NUCLEOTIDE SEQUENCE [LARGE SCALE GENOMIC DNA]</scope>
    <source>
        <strain evidence="2">LRV0_1</strain>
    </source>
</reference>
<evidence type="ECO:0000256" key="1">
    <source>
        <dbReference type="SAM" id="MobiDB-lite"/>
    </source>
</evidence>
<proteinExistence type="predicted"/>
<organism evidence="2 3">
    <name type="scientific">Daphnia magna</name>
    <dbReference type="NCBI Taxonomy" id="35525"/>
    <lineage>
        <taxon>Eukaryota</taxon>
        <taxon>Metazoa</taxon>
        <taxon>Ecdysozoa</taxon>
        <taxon>Arthropoda</taxon>
        <taxon>Crustacea</taxon>
        <taxon>Branchiopoda</taxon>
        <taxon>Diplostraca</taxon>
        <taxon>Cladocera</taxon>
        <taxon>Anomopoda</taxon>
        <taxon>Daphniidae</taxon>
        <taxon>Daphnia</taxon>
    </lineage>
</organism>
<evidence type="ECO:0000313" key="3">
    <source>
        <dbReference type="Proteomes" id="UP001234178"/>
    </source>
</evidence>